<dbReference type="InterPro" id="IPR028994">
    <property type="entry name" value="Integrin_alpha_N"/>
</dbReference>
<evidence type="ECO:0000313" key="1">
    <source>
        <dbReference type="EMBL" id="KJU82894.1"/>
    </source>
</evidence>
<reference evidence="1 2" key="1">
    <citation type="submission" date="2015-02" db="EMBL/GenBank/DDBJ databases">
        <title>Single-cell genomics of uncultivated deep-branching MTB reveals a conserved set of magnetosome genes.</title>
        <authorList>
            <person name="Kolinko S."/>
            <person name="Richter M."/>
            <person name="Glockner F.O."/>
            <person name="Brachmann A."/>
            <person name="Schuler D."/>
        </authorList>
    </citation>
    <scope>NUCLEOTIDE SEQUENCE [LARGE SCALE GENOMIC DNA]</scope>
    <source>
        <strain evidence="1">TM-1</strain>
    </source>
</reference>
<comment type="caution">
    <text evidence="1">The sequence shown here is derived from an EMBL/GenBank/DDBJ whole genome shotgun (WGS) entry which is preliminary data.</text>
</comment>
<protein>
    <recommendedName>
        <fullName evidence="3">FG-GAP repeat-containing protein</fullName>
    </recommendedName>
</protein>
<evidence type="ECO:0000313" key="2">
    <source>
        <dbReference type="Proteomes" id="UP000033423"/>
    </source>
</evidence>
<accession>A0A0F3GLQ1</accession>
<keyword evidence="2" id="KW-1185">Reference proteome</keyword>
<dbReference type="SUPFAM" id="SSF69318">
    <property type="entry name" value="Integrin alpha N-terminal domain"/>
    <property type="match status" value="1"/>
</dbReference>
<evidence type="ECO:0008006" key="3">
    <source>
        <dbReference type="Google" id="ProtNLM"/>
    </source>
</evidence>
<feature type="non-terminal residue" evidence="1">
    <location>
        <position position="1"/>
    </location>
</feature>
<organism evidence="1 2">
    <name type="scientific">Candidatus Magnetobacterium bavaricum</name>
    <dbReference type="NCBI Taxonomy" id="29290"/>
    <lineage>
        <taxon>Bacteria</taxon>
        <taxon>Pseudomonadati</taxon>
        <taxon>Nitrospirota</taxon>
        <taxon>Thermodesulfovibrionia</taxon>
        <taxon>Thermodesulfovibrionales</taxon>
        <taxon>Candidatus Magnetobacteriaceae</taxon>
        <taxon>Candidatus Magnetobacterium</taxon>
    </lineage>
</organism>
<dbReference type="Proteomes" id="UP000033423">
    <property type="component" value="Unassembled WGS sequence"/>
</dbReference>
<dbReference type="AlphaFoldDB" id="A0A0F3GLQ1"/>
<dbReference type="EMBL" id="LACI01002127">
    <property type="protein sequence ID" value="KJU82894.1"/>
    <property type="molecule type" value="Genomic_DNA"/>
</dbReference>
<sequence length="84" mass="8934">DSNTGDVAAWLLNGTTITTGNYLAKGIPGNWQVVAIGDLNGDHKSDIVWQGTTTGDIAAWLMNGMTINSGNYLSKGIPNNWQVQ</sequence>
<gene>
    <name evidence="1" type="ORF">MBAV_004911</name>
</gene>
<proteinExistence type="predicted"/>
<name>A0A0F3GLQ1_9BACT</name>